<evidence type="ECO:0000256" key="15">
    <source>
        <dbReference type="RuleBase" id="RU003357"/>
    </source>
</evidence>
<keyword evidence="6 14" id="KW-0812">Transmembrane</keyword>
<keyword evidence="5" id="KW-0410">Iron transport</keyword>
<evidence type="ECO:0000256" key="6">
    <source>
        <dbReference type="ARBA" id="ARBA00022692"/>
    </source>
</evidence>
<evidence type="ECO:0000313" key="20">
    <source>
        <dbReference type="Proteomes" id="UP000031802"/>
    </source>
</evidence>
<feature type="domain" description="TonB-dependent receptor-like beta-barrel" evidence="17">
    <location>
        <begin position="321"/>
        <end position="755"/>
    </location>
</feature>
<dbReference type="Gene3D" id="2.170.130.10">
    <property type="entry name" value="TonB-dependent receptor, plug domain"/>
    <property type="match status" value="1"/>
</dbReference>
<evidence type="ECO:0000256" key="3">
    <source>
        <dbReference type="ARBA" id="ARBA00022448"/>
    </source>
</evidence>
<dbReference type="SUPFAM" id="SSF56935">
    <property type="entry name" value="Porins"/>
    <property type="match status" value="1"/>
</dbReference>
<evidence type="ECO:0000256" key="16">
    <source>
        <dbReference type="SAM" id="SignalP"/>
    </source>
</evidence>
<keyword evidence="11 14" id="KW-0472">Membrane</keyword>
<keyword evidence="9" id="KW-0406">Ion transport</keyword>
<evidence type="ECO:0000313" key="19">
    <source>
        <dbReference type="EMBL" id="KGE13466.1"/>
    </source>
</evidence>
<dbReference type="PANTHER" id="PTHR32552:SF68">
    <property type="entry name" value="FERRICHROME OUTER MEMBRANE TRANSPORTER_PHAGE RECEPTOR"/>
    <property type="match status" value="1"/>
</dbReference>
<proteinExistence type="inferred from homology"/>
<dbReference type="Pfam" id="PF00593">
    <property type="entry name" value="TonB_dep_Rec_b-barrel"/>
    <property type="match status" value="1"/>
</dbReference>
<protein>
    <submittedName>
        <fullName evidence="19">TonB-dependent siderophore receptor</fullName>
    </submittedName>
</protein>
<dbReference type="InterPro" id="IPR036942">
    <property type="entry name" value="Beta-barrel_TonB_sf"/>
</dbReference>
<dbReference type="GO" id="GO:0009279">
    <property type="term" value="C:cell outer membrane"/>
    <property type="evidence" value="ECO:0007669"/>
    <property type="project" value="UniProtKB-SubCell"/>
</dbReference>
<dbReference type="InterPro" id="IPR008969">
    <property type="entry name" value="CarboxyPept-like_regulatory"/>
</dbReference>
<evidence type="ECO:0000256" key="13">
    <source>
        <dbReference type="ARBA" id="ARBA00023237"/>
    </source>
</evidence>
<dbReference type="InterPro" id="IPR010105">
    <property type="entry name" value="TonB_sidphr_rcpt"/>
</dbReference>
<evidence type="ECO:0000256" key="14">
    <source>
        <dbReference type="PROSITE-ProRule" id="PRU01360"/>
    </source>
</evidence>
<name>A0A0B8T030_9SPHI</name>
<evidence type="ECO:0000259" key="18">
    <source>
        <dbReference type="Pfam" id="PF07715"/>
    </source>
</evidence>
<evidence type="ECO:0000259" key="17">
    <source>
        <dbReference type="Pfam" id="PF00593"/>
    </source>
</evidence>
<feature type="chain" id="PRO_5002142064" evidence="16">
    <location>
        <begin position="24"/>
        <end position="794"/>
    </location>
</feature>
<dbReference type="InterPro" id="IPR037066">
    <property type="entry name" value="Plug_dom_sf"/>
</dbReference>
<dbReference type="RefSeq" id="WP_037500494.1">
    <property type="nucleotide sequence ID" value="NZ_JJMU01000051.1"/>
</dbReference>
<dbReference type="EMBL" id="JJMU01000051">
    <property type="protein sequence ID" value="KGE13466.1"/>
    <property type="molecule type" value="Genomic_DNA"/>
</dbReference>
<comment type="similarity">
    <text evidence="2 14 15">Belongs to the TonB-dependent receptor family.</text>
</comment>
<evidence type="ECO:0000256" key="7">
    <source>
        <dbReference type="ARBA" id="ARBA00022729"/>
    </source>
</evidence>
<dbReference type="CDD" id="cd01347">
    <property type="entry name" value="ligand_gated_channel"/>
    <property type="match status" value="1"/>
</dbReference>
<dbReference type="Pfam" id="PF07715">
    <property type="entry name" value="Plug"/>
    <property type="match status" value="1"/>
</dbReference>
<evidence type="ECO:0000256" key="11">
    <source>
        <dbReference type="ARBA" id="ARBA00023136"/>
    </source>
</evidence>
<dbReference type="PATRIC" id="fig|1229276.3.peg.2833"/>
<dbReference type="PROSITE" id="PS01156">
    <property type="entry name" value="TONB_DEPENDENT_REC_2"/>
    <property type="match status" value="1"/>
</dbReference>
<reference evidence="20" key="1">
    <citation type="submission" date="2014-04" db="EMBL/GenBank/DDBJ databases">
        <title>Whole-Genome optical mapping and complete genome sequence of Sphingobacterium deserti sp. nov., a new spaces isolated from desert in the west of China.</title>
        <authorList>
            <person name="Teng C."/>
            <person name="Zhou Z."/>
            <person name="Li X."/>
            <person name="Chen M."/>
            <person name="Lin M."/>
            <person name="Wang L."/>
            <person name="Su S."/>
            <person name="Zhang C."/>
            <person name="Zhang W."/>
        </authorList>
    </citation>
    <scope>NUCLEOTIDE SEQUENCE [LARGE SCALE GENOMIC DNA]</scope>
    <source>
        <strain evidence="20">ACCC05744</strain>
    </source>
</reference>
<keyword evidence="20" id="KW-1185">Reference proteome</keyword>
<dbReference type="GO" id="GO:0038023">
    <property type="term" value="F:signaling receptor activity"/>
    <property type="evidence" value="ECO:0007669"/>
    <property type="project" value="InterPro"/>
</dbReference>
<gene>
    <name evidence="19" type="ORF">DI53_2751</name>
</gene>
<comment type="caution">
    <text evidence="19">The sequence shown here is derived from an EMBL/GenBank/DDBJ whole genome shotgun (WGS) entry which is preliminary data.</text>
</comment>
<dbReference type="InterPro" id="IPR039426">
    <property type="entry name" value="TonB-dep_rcpt-like"/>
</dbReference>
<keyword evidence="12 19" id="KW-0675">Receptor</keyword>
<feature type="signal peptide" evidence="16">
    <location>
        <begin position="1"/>
        <end position="23"/>
    </location>
</feature>
<dbReference type="eggNOG" id="COG4773">
    <property type="taxonomic scope" value="Bacteria"/>
</dbReference>
<keyword evidence="3 14" id="KW-0813">Transport</keyword>
<keyword evidence="10 15" id="KW-0798">TonB box</keyword>
<evidence type="ECO:0000256" key="5">
    <source>
        <dbReference type="ARBA" id="ARBA00022496"/>
    </source>
</evidence>
<sequence>MKTKSNLLLIPLLGFALTGYGQASAIRGTVRTNDNQMVNDLTVILNDSLRTKVNSMGEFSFRNLKPGKYTIATTHIGLLARRDTINLQDAEIRQFDLVLAVDKHMLQEVVVDGYVPLVETVGSPTLRVQTPLIELPQNVQVVNADLMAKQSIFNMADGMMRNVSGVSRLSHWNDMYVNLNMRGSQIQAFRNGMNVVSSFWSPLSEDMSVVERVEVVKGPAGFMMSSGDPAGIYNVVTKKPTGIQKGEVTFSLGSFSSYRSTLDLDGKLSKDNRLLYRLNIAGDTKGSFRPFEENKRLVIAPVLSYQLDSKTKATLEYTYQRGQMTDVGSGYVFSPVGYKALPRETTFTSPGLEPLKVNDQNVFLTIERNLDANWKLTAQGAYFSYDQIGANSWPADVLANGNVVRSTGVWDATSTMALGQVFINGNVQTGKIKHRILGGLDFGRKEYFADWSQTFALDSLGGGEFDPMNPSYGLDFPYTAFNRSTPLKIRAAGGGGIIQSNYSSAYIQDELGFFDNALRLTLAARYTSMSQASWGGDPIVNKKITPRIGLSYSIDKNTSAYALYDQSFIPQNGVLYTGEAVQPLTGEIMELGFKRNWFGNRLSTTVSAYQIIKNNEVTSYGPRPNENIEIGQKRVRGVELDIIGRLAPGLDVVANYAFTDAEITQVNTEVEGFYEGQRLTGADRHIANLWLDYHLQGGALQGLSFRAGMTTNVDRTTAFYSADHPEWNLPDYLRFDAGLGYHKEHFHIILNVQNLADSYLLAGGSYYGNSFSTPVYSWQAEMPRNFRLTFGYKF</sequence>
<dbReference type="GO" id="GO:0015344">
    <property type="term" value="F:siderophore uptake transmembrane transporter activity"/>
    <property type="evidence" value="ECO:0007669"/>
    <property type="project" value="TreeGrafter"/>
</dbReference>
<keyword evidence="4 14" id="KW-1134">Transmembrane beta strand</keyword>
<reference evidence="19 20" key="2">
    <citation type="journal article" date="2015" name="PLoS ONE">
        <title>Whole-Genome Optical Mapping and Finished Genome Sequence of Sphingobacterium deserti sp. nov., a New Species Isolated from the Western Desert of China.</title>
        <authorList>
            <person name="Teng C."/>
            <person name="Zhou Z."/>
            <person name="Molnar I."/>
            <person name="Li X."/>
            <person name="Tang R."/>
            <person name="Chen M."/>
            <person name="Wang L."/>
            <person name="Su S."/>
            <person name="Zhang W."/>
            <person name="Lin M."/>
        </authorList>
    </citation>
    <scope>NUCLEOTIDE SEQUENCE [LARGE SCALE GENOMIC DNA]</scope>
    <source>
        <strain evidence="20">ACCC05744</strain>
    </source>
</reference>
<evidence type="ECO:0000256" key="10">
    <source>
        <dbReference type="ARBA" id="ARBA00023077"/>
    </source>
</evidence>
<feature type="domain" description="TonB-dependent receptor plug" evidence="18">
    <location>
        <begin position="132"/>
        <end position="232"/>
    </location>
</feature>
<dbReference type="InterPro" id="IPR010917">
    <property type="entry name" value="TonB_rcpt_CS"/>
</dbReference>
<keyword evidence="8" id="KW-0408">Iron</keyword>
<dbReference type="Pfam" id="PF13620">
    <property type="entry name" value="CarboxypepD_reg"/>
    <property type="match status" value="1"/>
</dbReference>
<evidence type="ECO:0000256" key="1">
    <source>
        <dbReference type="ARBA" id="ARBA00004571"/>
    </source>
</evidence>
<keyword evidence="7 16" id="KW-0732">Signal</keyword>
<dbReference type="PANTHER" id="PTHR32552">
    <property type="entry name" value="FERRICHROME IRON RECEPTOR-RELATED"/>
    <property type="match status" value="1"/>
</dbReference>
<accession>A0A0B8T030</accession>
<evidence type="ECO:0000256" key="2">
    <source>
        <dbReference type="ARBA" id="ARBA00009810"/>
    </source>
</evidence>
<dbReference type="STRING" id="1229276.DI53_2751"/>
<dbReference type="GO" id="GO:0015891">
    <property type="term" value="P:siderophore transport"/>
    <property type="evidence" value="ECO:0007669"/>
    <property type="project" value="InterPro"/>
</dbReference>
<dbReference type="Proteomes" id="UP000031802">
    <property type="component" value="Unassembled WGS sequence"/>
</dbReference>
<dbReference type="Gene3D" id="2.40.170.20">
    <property type="entry name" value="TonB-dependent receptor, beta-barrel domain"/>
    <property type="match status" value="1"/>
</dbReference>
<dbReference type="InterPro" id="IPR000531">
    <property type="entry name" value="Beta-barrel_TonB"/>
</dbReference>
<comment type="subcellular location">
    <subcellularLocation>
        <location evidence="1 14">Cell outer membrane</location>
        <topology evidence="1 14">Multi-pass membrane protein</topology>
    </subcellularLocation>
</comment>
<dbReference type="InterPro" id="IPR012910">
    <property type="entry name" value="Plug_dom"/>
</dbReference>
<evidence type="ECO:0000256" key="12">
    <source>
        <dbReference type="ARBA" id="ARBA00023170"/>
    </source>
</evidence>
<dbReference type="NCBIfam" id="TIGR01783">
    <property type="entry name" value="TonB-siderophor"/>
    <property type="match status" value="1"/>
</dbReference>
<dbReference type="SUPFAM" id="SSF49464">
    <property type="entry name" value="Carboxypeptidase regulatory domain-like"/>
    <property type="match status" value="1"/>
</dbReference>
<dbReference type="PROSITE" id="PS52016">
    <property type="entry name" value="TONB_DEPENDENT_REC_3"/>
    <property type="match status" value="1"/>
</dbReference>
<evidence type="ECO:0000256" key="9">
    <source>
        <dbReference type="ARBA" id="ARBA00023065"/>
    </source>
</evidence>
<dbReference type="AlphaFoldDB" id="A0A0B8T030"/>
<dbReference type="Gene3D" id="2.60.40.1120">
    <property type="entry name" value="Carboxypeptidase-like, regulatory domain"/>
    <property type="match status" value="1"/>
</dbReference>
<dbReference type="OrthoDB" id="9775095at2"/>
<keyword evidence="13 14" id="KW-0998">Cell outer membrane</keyword>
<evidence type="ECO:0000256" key="4">
    <source>
        <dbReference type="ARBA" id="ARBA00022452"/>
    </source>
</evidence>
<evidence type="ECO:0000256" key="8">
    <source>
        <dbReference type="ARBA" id="ARBA00023004"/>
    </source>
</evidence>
<organism evidence="19 20">
    <name type="scientific">Sphingobacterium deserti</name>
    <dbReference type="NCBI Taxonomy" id="1229276"/>
    <lineage>
        <taxon>Bacteria</taxon>
        <taxon>Pseudomonadati</taxon>
        <taxon>Bacteroidota</taxon>
        <taxon>Sphingobacteriia</taxon>
        <taxon>Sphingobacteriales</taxon>
        <taxon>Sphingobacteriaceae</taxon>
        <taxon>Sphingobacterium</taxon>
    </lineage>
</organism>